<dbReference type="InterPro" id="IPR037523">
    <property type="entry name" value="VOC_core"/>
</dbReference>
<gene>
    <name evidence="2" type="ORF">U27_05429</name>
</gene>
<accession>A0A081C1K0</accession>
<dbReference type="STRING" id="1499967.U27_05429"/>
<dbReference type="EMBL" id="DF820467">
    <property type="protein sequence ID" value="GAK58455.1"/>
    <property type="molecule type" value="Genomic_DNA"/>
</dbReference>
<evidence type="ECO:0000313" key="2">
    <source>
        <dbReference type="EMBL" id="GAK58455.1"/>
    </source>
</evidence>
<dbReference type="HOGENOM" id="CLU_046006_2_2_0"/>
<feature type="domain" description="VOC" evidence="1">
    <location>
        <begin position="6"/>
        <end position="150"/>
    </location>
</feature>
<dbReference type="Proteomes" id="UP000030661">
    <property type="component" value="Unassembled WGS sequence"/>
</dbReference>
<dbReference type="AlphaFoldDB" id="A0A081C1K0"/>
<dbReference type="InterPro" id="IPR004360">
    <property type="entry name" value="Glyas_Fos-R_dOase_dom"/>
</dbReference>
<dbReference type="SUPFAM" id="SSF54593">
    <property type="entry name" value="Glyoxalase/Bleomycin resistance protein/Dihydroxybiphenyl dioxygenase"/>
    <property type="match status" value="1"/>
</dbReference>
<protein>
    <recommendedName>
        <fullName evidence="1">VOC domain-containing protein</fullName>
    </recommendedName>
</protein>
<organism evidence="2">
    <name type="scientific">Vecturithrix granuli</name>
    <dbReference type="NCBI Taxonomy" id="1499967"/>
    <lineage>
        <taxon>Bacteria</taxon>
        <taxon>Candidatus Moduliflexota</taxon>
        <taxon>Candidatus Vecturitrichia</taxon>
        <taxon>Candidatus Vecturitrichales</taxon>
        <taxon>Candidatus Vecturitrichaceae</taxon>
        <taxon>Candidatus Vecturithrix</taxon>
    </lineage>
</organism>
<keyword evidence="3" id="KW-1185">Reference proteome</keyword>
<sequence length="157" mass="17180">MKITAKFVHANIVAKDWKVLATFYEQTFGCVRIPPERALSGKWLEDATGVPDAALRGVHLRLPGYGETGPTLEIFQYQQQPEKAPTAIHCPGLTHIAFAVDDVAAAREIVLNAGGGEVGKLTTAEIPGAGQITFVYLTDPEGNILELQQWHRNQELF</sequence>
<dbReference type="PROSITE" id="PS51819">
    <property type="entry name" value="VOC"/>
    <property type="match status" value="1"/>
</dbReference>
<name>A0A081C1K0_VECG1</name>
<dbReference type="Pfam" id="PF00903">
    <property type="entry name" value="Glyoxalase"/>
    <property type="match status" value="1"/>
</dbReference>
<dbReference type="InterPro" id="IPR029068">
    <property type="entry name" value="Glyas_Bleomycin-R_OHBP_Dase"/>
</dbReference>
<evidence type="ECO:0000259" key="1">
    <source>
        <dbReference type="PROSITE" id="PS51819"/>
    </source>
</evidence>
<evidence type="ECO:0000313" key="3">
    <source>
        <dbReference type="Proteomes" id="UP000030661"/>
    </source>
</evidence>
<dbReference type="eggNOG" id="COG0346">
    <property type="taxonomic scope" value="Bacteria"/>
</dbReference>
<proteinExistence type="predicted"/>
<dbReference type="Gene3D" id="3.10.180.10">
    <property type="entry name" value="2,3-Dihydroxybiphenyl 1,2-Dioxygenase, domain 1"/>
    <property type="match status" value="1"/>
</dbReference>
<reference evidence="2" key="1">
    <citation type="journal article" date="2015" name="PeerJ">
        <title>First genomic representation of candidate bacterial phylum KSB3 points to enhanced environmental sensing as a trigger of wastewater bulking.</title>
        <authorList>
            <person name="Sekiguchi Y."/>
            <person name="Ohashi A."/>
            <person name="Parks D.H."/>
            <person name="Yamauchi T."/>
            <person name="Tyson G.W."/>
            <person name="Hugenholtz P."/>
        </authorList>
    </citation>
    <scope>NUCLEOTIDE SEQUENCE [LARGE SCALE GENOMIC DNA]</scope>
</reference>